<name>A0A9P4I4B3_9PEZI</name>
<dbReference type="EMBL" id="ML978711">
    <property type="protein sequence ID" value="KAF2091561.1"/>
    <property type="molecule type" value="Genomic_DNA"/>
</dbReference>
<keyword evidence="3" id="KW-1185">Reference proteome</keyword>
<feature type="non-terminal residue" evidence="2">
    <location>
        <position position="1"/>
    </location>
</feature>
<feature type="non-terminal residue" evidence="2">
    <location>
        <position position="116"/>
    </location>
</feature>
<dbReference type="PANTHER" id="PTHR42339:SF1">
    <property type="entry name" value="HISTONE H1"/>
    <property type="match status" value="1"/>
</dbReference>
<accession>A0A9P4I4B3</accession>
<proteinExistence type="predicted"/>
<dbReference type="Proteomes" id="UP000799776">
    <property type="component" value="Unassembled WGS sequence"/>
</dbReference>
<comment type="caution">
    <text evidence="2">The sequence shown here is derived from an EMBL/GenBank/DDBJ whole genome shotgun (WGS) entry which is preliminary data.</text>
</comment>
<evidence type="ECO:0000313" key="2">
    <source>
        <dbReference type="EMBL" id="KAF2091561.1"/>
    </source>
</evidence>
<dbReference type="PANTHER" id="PTHR42339">
    <property type="entry name" value="HISTONE H1"/>
    <property type="match status" value="1"/>
</dbReference>
<dbReference type="AlphaFoldDB" id="A0A9P4I4B3"/>
<dbReference type="InterPro" id="IPR056143">
    <property type="entry name" value="DUF7726"/>
</dbReference>
<sequence length="116" mass="13197">DLSDIILEGEERDAVPVYETCDMIRRKIDQCLKQPGLTQTAFCRDMKAAFHGSTTARRVTQAQLSSFRGKNGYDAGNTSTAFYAAYCYFEKLRIKEGKPKSKDRLKMEELWSREGG</sequence>
<protein>
    <recommendedName>
        <fullName evidence="1">DUF7726 domain-containing protein</fullName>
    </recommendedName>
</protein>
<organism evidence="2 3">
    <name type="scientific">Saccharata proteae CBS 121410</name>
    <dbReference type="NCBI Taxonomy" id="1314787"/>
    <lineage>
        <taxon>Eukaryota</taxon>
        <taxon>Fungi</taxon>
        <taxon>Dikarya</taxon>
        <taxon>Ascomycota</taxon>
        <taxon>Pezizomycotina</taxon>
        <taxon>Dothideomycetes</taxon>
        <taxon>Dothideomycetes incertae sedis</taxon>
        <taxon>Botryosphaeriales</taxon>
        <taxon>Saccharataceae</taxon>
        <taxon>Saccharata</taxon>
    </lineage>
</organism>
<reference evidence="2" key="1">
    <citation type="journal article" date="2020" name="Stud. Mycol.">
        <title>101 Dothideomycetes genomes: a test case for predicting lifestyles and emergence of pathogens.</title>
        <authorList>
            <person name="Haridas S."/>
            <person name="Albert R."/>
            <person name="Binder M."/>
            <person name="Bloem J."/>
            <person name="Labutti K."/>
            <person name="Salamov A."/>
            <person name="Andreopoulos B."/>
            <person name="Baker S."/>
            <person name="Barry K."/>
            <person name="Bills G."/>
            <person name="Bluhm B."/>
            <person name="Cannon C."/>
            <person name="Castanera R."/>
            <person name="Culley D."/>
            <person name="Daum C."/>
            <person name="Ezra D."/>
            <person name="Gonzalez J."/>
            <person name="Henrissat B."/>
            <person name="Kuo A."/>
            <person name="Liang C."/>
            <person name="Lipzen A."/>
            <person name="Lutzoni F."/>
            <person name="Magnuson J."/>
            <person name="Mondo S."/>
            <person name="Nolan M."/>
            <person name="Ohm R."/>
            <person name="Pangilinan J."/>
            <person name="Park H.-J."/>
            <person name="Ramirez L."/>
            <person name="Alfaro M."/>
            <person name="Sun H."/>
            <person name="Tritt A."/>
            <person name="Yoshinaga Y."/>
            <person name="Zwiers L.-H."/>
            <person name="Turgeon B."/>
            <person name="Goodwin S."/>
            <person name="Spatafora J."/>
            <person name="Crous P."/>
            <person name="Grigoriev I."/>
        </authorList>
    </citation>
    <scope>NUCLEOTIDE SEQUENCE</scope>
    <source>
        <strain evidence="2">CBS 121410</strain>
    </source>
</reference>
<feature type="domain" description="DUF7726" evidence="1">
    <location>
        <begin position="15"/>
        <end position="98"/>
    </location>
</feature>
<dbReference type="Pfam" id="PF24852">
    <property type="entry name" value="DUF7726"/>
    <property type="match status" value="1"/>
</dbReference>
<evidence type="ECO:0000259" key="1">
    <source>
        <dbReference type="Pfam" id="PF24852"/>
    </source>
</evidence>
<evidence type="ECO:0000313" key="3">
    <source>
        <dbReference type="Proteomes" id="UP000799776"/>
    </source>
</evidence>
<gene>
    <name evidence="2" type="ORF">K490DRAFT_20491</name>
</gene>
<dbReference type="OrthoDB" id="2592504at2759"/>